<dbReference type="GO" id="GO:0005829">
    <property type="term" value="C:cytosol"/>
    <property type="evidence" value="ECO:0007669"/>
    <property type="project" value="TreeGrafter"/>
</dbReference>
<comment type="cofactor">
    <cofactor evidence="1">
        <name>Mg(2+)</name>
        <dbReference type="ChEBI" id="CHEBI:18420"/>
    </cofactor>
</comment>
<dbReference type="Pfam" id="PF01409">
    <property type="entry name" value="tRNA-synt_2d"/>
    <property type="match status" value="1"/>
</dbReference>
<evidence type="ECO:0000256" key="1">
    <source>
        <dbReference type="ARBA" id="ARBA00001946"/>
    </source>
</evidence>
<dbReference type="GO" id="GO:0000049">
    <property type="term" value="F:tRNA binding"/>
    <property type="evidence" value="ECO:0007669"/>
    <property type="project" value="InterPro"/>
</dbReference>
<dbReference type="GO" id="GO:0005524">
    <property type="term" value="F:ATP binding"/>
    <property type="evidence" value="ECO:0007669"/>
    <property type="project" value="UniProtKB-KW"/>
</dbReference>
<feature type="domain" description="Aminoacyl-transfer RNA synthetases class-II family profile" evidence="14">
    <location>
        <begin position="217"/>
        <end position="479"/>
    </location>
</feature>
<keyword evidence="8" id="KW-0547">Nucleotide-binding</keyword>
<dbReference type="Gene3D" id="1.10.10.2330">
    <property type="match status" value="1"/>
</dbReference>
<dbReference type="AlphaFoldDB" id="A0AAN7YVM3"/>
<evidence type="ECO:0000256" key="12">
    <source>
        <dbReference type="ARBA" id="ARBA00023146"/>
    </source>
</evidence>
<dbReference type="NCBIfam" id="TIGR00468">
    <property type="entry name" value="pheS"/>
    <property type="match status" value="1"/>
</dbReference>
<dbReference type="GO" id="GO:0046872">
    <property type="term" value="F:metal ion binding"/>
    <property type="evidence" value="ECO:0007669"/>
    <property type="project" value="UniProtKB-KW"/>
</dbReference>
<comment type="similarity">
    <text evidence="3">Belongs to the class-II aminoacyl-tRNA synthetase family. Phe-tRNA synthetase alpha subunit type 2 subfamily.</text>
</comment>
<organism evidence="15 16">
    <name type="scientific">Dictyostelium firmibasis</name>
    <dbReference type="NCBI Taxonomy" id="79012"/>
    <lineage>
        <taxon>Eukaryota</taxon>
        <taxon>Amoebozoa</taxon>
        <taxon>Evosea</taxon>
        <taxon>Eumycetozoa</taxon>
        <taxon>Dictyostelia</taxon>
        <taxon>Dictyosteliales</taxon>
        <taxon>Dictyosteliaceae</taxon>
        <taxon>Dictyostelium</taxon>
    </lineage>
</organism>
<evidence type="ECO:0000256" key="6">
    <source>
        <dbReference type="ARBA" id="ARBA00022598"/>
    </source>
</evidence>
<dbReference type="GO" id="GO:0004826">
    <property type="term" value="F:phenylalanine-tRNA ligase activity"/>
    <property type="evidence" value="ECO:0007669"/>
    <property type="project" value="UniProtKB-EC"/>
</dbReference>
<dbReference type="PANTHER" id="PTHR11538:SF40">
    <property type="entry name" value="PHENYLALANINE--TRNA LIGASE ALPHA SUBUNIT"/>
    <property type="match status" value="1"/>
</dbReference>
<dbReference type="Proteomes" id="UP001344447">
    <property type="component" value="Unassembled WGS sequence"/>
</dbReference>
<evidence type="ECO:0000259" key="14">
    <source>
        <dbReference type="PROSITE" id="PS50862"/>
    </source>
</evidence>
<name>A0AAN7YVM3_9MYCE</name>
<dbReference type="FunFam" id="3.30.930.10:FF:000178">
    <property type="entry name" value="Phenylalanyl-tRNA synthetase subunit alpha"/>
    <property type="match status" value="1"/>
</dbReference>
<dbReference type="InterPro" id="IPR045864">
    <property type="entry name" value="aa-tRNA-synth_II/BPL/LPL"/>
</dbReference>
<dbReference type="Gene3D" id="3.30.930.10">
    <property type="entry name" value="Bira Bifunctional Protein, Domain 2"/>
    <property type="match status" value="1"/>
</dbReference>
<evidence type="ECO:0000256" key="13">
    <source>
        <dbReference type="ARBA" id="ARBA00030612"/>
    </source>
</evidence>
<evidence type="ECO:0000313" key="15">
    <source>
        <dbReference type="EMBL" id="KAK5580056.1"/>
    </source>
</evidence>
<keyword evidence="10" id="KW-0460">Magnesium</keyword>
<evidence type="ECO:0000256" key="10">
    <source>
        <dbReference type="ARBA" id="ARBA00022842"/>
    </source>
</evidence>
<evidence type="ECO:0000256" key="3">
    <source>
        <dbReference type="ARBA" id="ARBA00006703"/>
    </source>
</evidence>
<dbReference type="InterPro" id="IPR004529">
    <property type="entry name" value="Phe-tRNA-synth_IIc_asu"/>
</dbReference>
<evidence type="ECO:0000256" key="11">
    <source>
        <dbReference type="ARBA" id="ARBA00022917"/>
    </source>
</evidence>
<dbReference type="InterPro" id="IPR040725">
    <property type="entry name" value="PheRS_DBD3"/>
</dbReference>
<keyword evidence="12" id="KW-0030">Aminoacyl-tRNA synthetase</keyword>
<dbReference type="EMBL" id="JAVFKY010000002">
    <property type="protein sequence ID" value="KAK5580056.1"/>
    <property type="molecule type" value="Genomic_DNA"/>
</dbReference>
<dbReference type="GO" id="GO:0006432">
    <property type="term" value="P:phenylalanyl-tRNA aminoacylation"/>
    <property type="evidence" value="ECO:0007669"/>
    <property type="project" value="InterPro"/>
</dbReference>
<keyword evidence="7" id="KW-0479">Metal-binding</keyword>
<evidence type="ECO:0000256" key="2">
    <source>
        <dbReference type="ARBA" id="ARBA00004496"/>
    </source>
</evidence>
<evidence type="ECO:0000313" key="16">
    <source>
        <dbReference type="Proteomes" id="UP001344447"/>
    </source>
</evidence>
<protein>
    <recommendedName>
        <fullName evidence="4">phenylalanine--tRNA ligase</fullName>
        <ecNumber evidence="4">6.1.1.20</ecNumber>
    </recommendedName>
    <alternativeName>
        <fullName evidence="13">Phenylalanyl-tRNA synthetase alpha subunit</fullName>
    </alternativeName>
</protein>
<comment type="caution">
    <text evidence="15">The sequence shown here is derived from an EMBL/GenBank/DDBJ whole genome shotgun (WGS) entry which is preliminary data.</text>
</comment>
<evidence type="ECO:0000256" key="9">
    <source>
        <dbReference type="ARBA" id="ARBA00022840"/>
    </source>
</evidence>
<keyword evidence="5" id="KW-0963">Cytoplasm</keyword>
<evidence type="ECO:0000256" key="8">
    <source>
        <dbReference type="ARBA" id="ARBA00022741"/>
    </source>
</evidence>
<gene>
    <name evidence="15" type="ORF">RB653_000069</name>
</gene>
<dbReference type="GO" id="GO:0009328">
    <property type="term" value="C:phenylalanine-tRNA ligase complex"/>
    <property type="evidence" value="ECO:0007669"/>
    <property type="project" value="TreeGrafter"/>
</dbReference>
<dbReference type="SUPFAM" id="SSF55681">
    <property type="entry name" value="Class II aaRS and biotin synthetases"/>
    <property type="match status" value="1"/>
</dbReference>
<keyword evidence="9" id="KW-0067">ATP-binding</keyword>
<sequence length="486" mass="55931">MNKEIFNSKLFEKLDKDNSIENSREWGIEIDPTSNYNDIVGFLKSWESLNTIQLEYIDSIQNCLSEVGKDVLINGSPEAKLYNILTAEGMSPADANKQFGATAFGSAKNKGWIEVKQGKIVKKAESIIDTVKQDLSGDLSKLDNKILDQYKKSRFVEEKKMSYYRVSKGEQYNKRSKELSDLTVEMLKDDSWEKENYKVNINAMGVVPEQGYRHPLNKVKNEFKQIFLDMGFEEMPTFNFVENGFWNFDALFQPQQHPARELQDTFFIKDPKTSHDFSDEYAERVKQVHSVGGYGSLGWVYDWKLEEAEKNILRTHTTAVSARMLYKLAQNGFKPKKYFSIDRVFRNETLDATHLAEFHQVEGVIADVDISLGHLIGVISEFFKRLGIDNIRFKPAFNPYTEPSMEIFGYHPMLKRWVELGNSGIFRPELLLPMGIPDNVRVAAWGLSLERPTMIKYGLDNIRAIFGNSINVNFIKNNPICMFESK</sequence>
<evidence type="ECO:0000256" key="4">
    <source>
        <dbReference type="ARBA" id="ARBA00012814"/>
    </source>
</evidence>
<dbReference type="EC" id="6.1.1.20" evidence="4"/>
<accession>A0AAN7YVM3</accession>
<keyword evidence="6" id="KW-0436">Ligase</keyword>
<dbReference type="PANTHER" id="PTHR11538">
    <property type="entry name" value="PHENYLALANYL-TRNA SYNTHETASE"/>
    <property type="match status" value="1"/>
</dbReference>
<keyword evidence="16" id="KW-1185">Reference proteome</keyword>
<comment type="subcellular location">
    <subcellularLocation>
        <location evidence="2">Cytoplasm</location>
    </subcellularLocation>
</comment>
<keyword evidence="11" id="KW-0648">Protein biosynthesis</keyword>
<evidence type="ECO:0000256" key="5">
    <source>
        <dbReference type="ARBA" id="ARBA00022490"/>
    </source>
</evidence>
<reference evidence="15 16" key="1">
    <citation type="submission" date="2023-11" db="EMBL/GenBank/DDBJ databases">
        <title>Dfirmibasis_genome.</title>
        <authorList>
            <person name="Edelbroek B."/>
            <person name="Kjellin J."/>
            <person name="Jerlstrom-Hultqvist J."/>
            <person name="Soderbom F."/>
        </authorList>
    </citation>
    <scope>NUCLEOTIDE SEQUENCE [LARGE SCALE GENOMIC DNA]</scope>
    <source>
        <strain evidence="15 16">TNS-C-14</strain>
    </source>
</reference>
<dbReference type="Gene3D" id="1.10.10.2320">
    <property type="match status" value="1"/>
</dbReference>
<dbReference type="Gene3D" id="3.30.1370.240">
    <property type="match status" value="1"/>
</dbReference>
<dbReference type="InterPro" id="IPR006195">
    <property type="entry name" value="aa-tRNA-synth_II"/>
</dbReference>
<dbReference type="CDD" id="cd00496">
    <property type="entry name" value="PheRS_alpha_core"/>
    <property type="match status" value="1"/>
</dbReference>
<dbReference type="NCBIfam" id="NF003210">
    <property type="entry name" value="PRK04172.1"/>
    <property type="match status" value="1"/>
</dbReference>
<dbReference type="Pfam" id="PF18553">
    <property type="entry name" value="PheRS_DBD3"/>
    <property type="match status" value="1"/>
</dbReference>
<dbReference type="PROSITE" id="PS50862">
    <property type="entry name" value="AA_TRNA_LIGASE_II"/>
    <property type="match status" value="1"/>
</dbReference>
<dbReference type="InterPro" id="IPR002319">
    <property type="entry name" value="Phenylalanyl-tRNA_Synthase"/>
</dbReference>
<proteinExistence type="inferred from homology"/>
<evidence type="ECO:0000256" key="7">
    <source>
        <dbReference type="ARBA" id="ARBA00022723"/>
    </source>
</evidence>